<accession>A0A2H0W383</accession>
<dbReference type="GO" id="GO:0006355">
    <property type="term" value="P:regulation of DNA-templated transcription"/>
    <property type="evidence" value="ECO:0007669"/>
    <property type="project" value="InterPro"/>
</dbReference>
<sequence length="91" mass="10342">MKSIINIKADKEVKENAQKTAKELGLPLSTVINAYLKQFIRNKEIYFSLAPRMTAELEAVIGKAKKDFKAKRNISPMLLSGKEVDRYLDDL</sequence>
<reference evidence="2" key="1">
    <citation type="submission" date="2017-09" db="EMBL/GenBank/DDBJ databases">
        <title>Depth-based differentiation of microbial function through sediment-hosted aquifers and enrichment of novel symbionts in the deep terrestrial subsurface.</title>
        <authorList>
            <person name="Probst A.J."/>
            <person name="Ladd B."/>
            <person name="Jarett J.K."/>
            <person name="Geller-Mcgrath D.E."/>
            <person name="Sieber C.M.K."/>
            <person name="Emerson J.B."/>
            <person name="Anantharaman K."/>
            <person name="Thomas B.C."/>
            <person name="Malmstrom R."/>
            <person name="Stieglmeier M."/>
            <person name="Klingl A."/>
            <person name="Woyke T."/>
            <person name="Ryan C.M."/>
            <person name="Banfield J.F."/>
        </authorList>
    </citation>
    <scope>NUCLEOTIDE SEQUENCE [LARGE SCALE GENOMIC DNA]</scope>
</reference>
<name>A0A2H0W383_9BACT</name>
<protein>
    <recommendedName>
        <fullName evidence="3">Type II toxin-antitoxin system antitoxin, RelB/DinJ family</fullName>
    </recommendedName>
</protein>
<dbReference type="Pfam" id="PF04221">
    <property type="entry name" value="RelB"/>
    <property type="match status" value="1"/>
</dbReference>
<dbReference type="AlphaFoldDB" id="A0A2H0W383"/>
<dbReference type="InterPro" id="IPR013321">
    <property type="entry name" value="Arc_rbn_hlx_hlx"/>
</dbReference>
<evidence type="ECO:0000313" key="2">
    <source>
        <dbReference type="Proteomes" id="UP000230935"/>
    </source>
</evidence>
<organism evidence="1 2">
    <name type="scientific">Candidatus Buchananbacteria bacterium CG10_big_fil_rev_8_21_14_0_10_42_9</name>
    <dbReference type="NCBI Taxonomy" id="1974526"/>
    <lineage>
        <taxon>Bacteria</taxon>
        <taxon>Candidatus Buchananiibacteriota</taxon>
    </lineage>
</organism>
<gene>
    <name evidence="1" type="ORF">COT81_03000</name>
</gene>
<dbReference type="Proteomes" id="UP000230935">
    <property type="component" value="Unassembled WGS sequence"/>
</dbReference>
<dbReference type="InterPro" id="IPR007337">
    <property type="entry name" value="RelB/DinJ"/>
</dbReference>
<evidence type="ECO:0008006" key="3">
    <source>
        <dbReference type="Google" id="ProtNLM"/>
    </source>
</evidence>
<comment type="caution">
    <text evidence="1">The sequence shown here is derived from an EMBL/GenBank/DDBJ whole genome shotgun (WGS) entry which is preliminary data.</text>
</comment>
<dbReference type="NCBIfam" id="TIGR02384">
    <property type="entry name" value="RelB_DinJ"/>
    <property type="match status" value="1"/>
</dbReference>
<proteinExistence type="predicted"/>
<dbReference type="Gene3D" id="1.10.1220.10">
    <property type="entry name" value="Met repressor-like"/>
    <property type="match status" value="1"/>
</dbReference>
<dbReference type="EMBL" id="PEZZ01000021">
    <property type="protein sequence ID" value="PIS05110.1"/>
    <property type="molecule type" value="Genomic_DNA"/>
</dbReference>
<evidence type="ECO:0000313" key="1">
    <source>
        <dbReference type="EMBL" id="PIS05110.1"/>
    </source>
</evidence>